<dbReference type="Pfam" id="PF00578">
    <property type="entry name" value="AhpC-TSA"/>
    <property type="match status" value="1"/>
</dbReference>
<evidence type="ECO:0000256" key="3">
    <source>
        <dbReference type="ARBA" id="ARBA00023157"/>
    </source>
</evidence>
<accession>A0ABW2YS03</accession>
<feature type="domain" description="Thioredoxin" evidence="6">
    <location>
        <begin position="228"/>
        <end position="366"/>
    </location>
</feature>
<keyword evidence="3" id="KW-1015">Disulfide bond</keyword>
<dbReference type="InterPro" id="IPR013766">
    <property type="entry name" value="Thioredoxin_domain"/>
</dbReference>
<dbReference type="SUPFAM" id="SSF52833">
    <property type="entry name" value="Thioredoxin-like"/>
    <property type="match status" value="1"/>
</dbReference>
<dbReference type="PANTHER" id="PTHR42852">
    <property type="entry name" value="THIOL:DISULFIDE INTERCHANGE PROTEIN DSBE"/>
    <property type="match status" value="1"/>
</dbReference>
<proteinExistence type="predicted"/>
<dbReference type="Gene3D" id="3.40.30.10">
    <property type="entry name" value="Glutaredoxin"/>
    <property type="match status" value="1"/>
</dbReference>
<name>A0ABW2YS03_9SPHI</name>
<sequence length="366" mass="41383">MKTIKTSLNVAIILAFFFQLNASAQKAGFTINGQVTGLKDSTKIYLTNTQPQKIIDSTIVINGKFTMSGQINEPARQVCLFTAKYENYVLFWVENKSMSMVLKAGEFRKAIIKGSSTQDENNELETASEQLLFKQDSLNKILSKNPAATERESLLKQLSALRDEEQQININYVKQHPKSLFAAHLLNVYSATWGKEKTESLYKNLNAAMKKTSYGKEISEYIHLNKNVQVGDKFQDFEQLNTLGKKVKLSEIRGKYILLDFWAAWCGPCREENPHLVELYKQYQPKGFNILGVSADNSKKAWLDAVKKDGLLWENVSDLRGDNNKAALIYGVNAYPTNYLINTNGVIIAKNVRGKALEDKLKELFP</sequence>
<dbReference type="InterPro" id="IPR000866">
    <property type="entry name" value="AhpC/TSA"/>
</dbReference>
<dbReference type="PROSITE" id="PS51352">
    <property type="entry name" value="THIOREDOXIN_2"/>
    <property type="match status" value="1"/>
</dbReference>
<dbReference type="PANTHER" id="PTHR42852:SF6">
    <property type="entry name" value="THIOL:DISULFIDE INTERCHANGE PROTEIN DSBE"/>
    <property type="match status" value="1"/>
</dbReference>
<dbReference type="Pfam" id="PF14289">
    <property type="entry name" value="DUF4369"/>
    <property type="match status" value="1"/>
</dbReference>
<keyword evidence="5" id="KW-0732">Signal</keyword>
<dbReference type="EMBL" id="JBHTHU010000001">
    <property type="protein sequence ID" value="MFD0749183.1"/>
    <property type="molecule type" value="Genomic_DNA"/>
</dbReference>
<dbReference type="CDD" id="cd02966">
    <property type="entry name" value="TlpA_like_family"/>
    <property type="match status" value="1"/>
</dbReference>
<reference evidence="8" key="1">
    <citation type="journal article" date="2019" name="Int. J. Syst. Evol. Microbiol.">
        <title>The Global Catalogue of Microorganisms (GCM) 10K type strain sequencing project: providing services to taxonomists for standard genome sequencing and annotation.</title>
        <authorList>
            <consortium name="The Broad Institute Genomics Platform"/>
            <consortium name="The Broad Institute Genome Sequencing Center for Infectious Disease"/>
            <person name="Wu L."/>
            <person name="Ma J."/>
        </authorList>
    </citation>
    <scope>NUCLEOTIDE SEQUENCE [LARGE SCALE GENOMIC DNA]</scope>
    <source>
        <strain evidence="8">CCUG 63418</strain>
    </source>
</reference>
<gene>
    <name evidence="7" type="ORF">ACFQZS_03455</name>
</gene>
<keyword evidence="4" id="KW-0676">Redox-active center</keyword>
<dbReference type="Proteomes" id="UP001596958">
    <property type="component" value="Unassembled WGS sequence"/>
</dbReference>
<feature type="chain" id="PRO_5045889852" evidence="5">
    <location>
        <begin position="23"/>
        <end position="366"/>
    </location>
</feature>
<evidence type="ECO:0000256" key="2">
    <source>
        <dbReference type="ARBA" id="ARBA00022748"/>
    </source>
</evidence>
<protein>
    <submittedName>
        <fullName evidence="7">Redoxin domain-containing protein</fullName>
    </submittedName>
</protein>
<comment type="caution">
    <text evidence="7">The sequence shown here is derived from an EMBL/GenBank/DDBJ whole genome shotgun (WGS) entry which is preliminary data.</text>
</comment>
<organism evidence="7 8">
    <name type="scientific">Mucilaginibacter calamicampi</name>
    <dbReference type="NCBI Taxonomy" id="1302352"/>
    <lineage>
        <taxon>Bacteria</taxon>
        <taxon>Pseudomonadati</taxon>
        <taxon>Bacteroidota</taxon>
        <taxon>Sphingobacteriia</taxon>
        <taxon>Sphingobacteriales</taxon>
        <taxon>Sphingobacteriaceae</taxon>
        <taxon>Mucilaginibacter</taxon>
    </lineage>
</organism>
<evidence type="ECO:0000256" key="1">
    <source>
        <dbReference type="ARBA" id="ARBA00004196"/>
    </source>
</evidence>
<keyword evidence="2" id="KW-0201">Cytochrome c-type biogenesis</keyword>
<comment type="subcellular location">
    <subcellularLocation>
        <location evidence="1">Cell envelope</location>
    </subcellularLocation>
</comment>
<evidence type="ECO:0000313" key="8">
    <source>
        <dbReference type="Proteomes" id="UP001596958"/>
    </source>
</evidence>
<feature type="signal peptide" evidence="5">
    <location>
        <begin position="1"/>
        <end position="22"/>
    </location>
</feature>
<keyword evidence="8" id="KW-1185">Reference proteome</keyword>
<dbReference type="InterPro" id="IPR036249">
    <property type="entry name" value="Thioredoxin-like_sf"/>
</dbReference>
<dbReference type="PROSITE" id="PS00194">
    <property type="entry name" value="THIOREDOXIN_1"/>
    <property type="match status" value="1"/>
</dbReference>
<evidence type="ECO:0000259" key="6">
    <source>
        <dbReference type="PROSITE" id="PS51352"/>
    </source>
</evidence>
<dbReference type="InterPro" id="IPR050553">
    <property type="entry name" value="Thioredoxin_ResA/DsbE_sf"/>
</dbReference>
<evidence type="ECO:0000256" key="4">
    <source>
        <dbReference type="ARBA" id="ARBA00023284"/>
    </source>
</evidence>
<dbReference type="InterPro" id="IPR025380">
    <property type="entry name" value="DUF4369"/>
</dbReference>
<evidence type="ECO:0000313" key="7">
    <source>
        <dbReference type="EMBL" id="MFD0749183.1"/>
    </source>
</evidence>
<dbReference type="InterPro" id="IPR017937">
    <property type="entry name" value="Thioredoxin_CS"/>
</dbReference>
<evidence type="ECO:0000256" key="5">
    <source>
        <dbReference type="SAM" id="SignalP"/>
    </source>
</evidence>
<dbReference type="RefSeq" id="WP_377097320.1">
    <property type="nucleotide sequence ID" value="NZ_JBHTHU010000001.1"/>
</dbReference>